<comment type="caution">
    <text evidence="2">The sequence shown here is derived from an EMBL/GenBank/DDBJ whole genome shotgun (WGS) entry which is preliminary data.</text>
</comment>
<evidence type="ECO:0000313" key="2">
    <source>
        <dbReference type="EMBL" id="GFO11024.1"/>
    </source>
</evidence>
<gene>
    <name evidence="2" type="ORF">PoB_003752900</name>
</gene>
<dbReference type="Proteomes" id="UP000735302">
    <property type="component" value="Unassembled WGS sequence"/>
</dbReference>
<sequence length="94" mass="10226">MYEHLGVAAASDALFIPCNAIEFFSSGYSRSSWAKQAHRSGTNAIIQQYRSQALAGLQSAPNQCGKNKKNLPSSAFPDFQDRSGVSNTLKMLNK</sequence>
<protein>
    <submittedName>
        <fullName evidence="2">Uncharacterized protein</fullName>
    </submittedName>
</protein>
<organism evidence="2 3">
    <name type="scientific">Plakobranchus ocellatus</name>
    <dbReference type="NCBI Taxonomy" id="259542"/>
    <lineage>
        <taxon>Eukaryota</taxon>
        <taxon>Metazoa</taxon>
        <taxon>Spiralia</taxon>
        <taxon>Lophotrochozoa</taxon>
        <taxon>Mollusca</taxon>
        <taxon>Gastropoda</taxon>
        <taxon>Heterobranchia</taxon>
        <taxon>Euthyneura</taxon>
        <taxon>Panpulmonata</taxon>
        <taxon>Sacoglossa</taxon>
        <taxon>Placobranchoidea</taxon>
        <taxon>Plakobranchidae</taxon>
        <taxon>Plakobranchus</taxon>
    </lineage>
</organism>
<dbReference type="EMBL" id="BLXT01004214">
    <property type="protein sequence ID" value="GFO11024.1"/>
    <property type="molecule type" value="Genomic_DNA"/>
</dbReference>
<evidence type="ECO:0000256" key="1">
    <source>
        <dbReference type="SAM" id="MobiDB-lite"/>
    </source>
</evidence>
<proteinExistence type="predicted"/>
<accession>A0AAV4AY15</accession>
<evidence type="ECO:0000313" key="3">
    <source>
        <dbReference type="Proteomes" id="UP000735302"/>
    </source>
</evidence>
<feature type="compositionally biased region" description="Polar residues" evidence="1">
    <location>
        <begin position="83"/>
        <end position="94"/>
    </location>
</feature>
<feature type="compositionally biased region" description="Polar residues" evidence="1">
    <location>
        <begin position="60"/>
        <end position="73"/>
    </location>
</feature>
<reference evidence="2 3" key="1">
    <citation type="journal article" date="2021" name="Elife">
        <title>Chloroplast acquisition without the gene transfer in kleptoplastic sea slugs, Plakobranchus ocellatus.</title>
        <authorList>
            <person name="Maeda T."/>
            <person name="Takahashi S."/>
            <person name="Yoshida T."/>
            <person name="Shimamura S."/>
            <person name="Takaki Y."/>
            <person name="Nagai Y."/>
            <person name="Toyoda A."/>
            <person name="Suzuki Y."/>
            <person name="Arimoto A."/>
            <person name="Ishii H."/>
            <person name="Satoh N."/>
            <person name="Nishiyama T."/>
            <person name="Hasebe M."/>
            <person name="Maruyama T."/>
            <person name="Minagawa J."/>
            <person name="Obokata J."/>
            <person name="Shigenobu S."/>
        </authorList>
    </citation>
    <scope>NUCLEOTIDE SEQUENCE [LARGE SCALE GENOMIC DNA]</scope>
</reference>
<name>A0AAV4AY15_9GAST</name>
<dbReference type="AlphaFoldDB" id="A0AAV4AY15"/>
<feature type="region of interest" description="Disordered" evidence="1">
    <location>
        <begin position="60"/>
        <end position="94"/>
    </location>
</feature>
<keyword evidence="3" id="KW-1185">Reference proteome</keyword>